<proteinExistence type="predicted"/>
<comment type="caution">
    <text evidence="3">The sequence shown here is derived from an EMBL/GenBank/DDBJ whole genome shotgun (WGS) entry which is preliminary data.</text>
</comment>
<evidence type="ECO:0000259" key="2">
    <source>
        <dbReference type="SMART" id="SM00834"/>
    </source>
</evidence>
<dbReference type="PANTHER" id="PTHR34404:SF2">
    <property type="entry name" value="CONSERVED SERINE RICH PROTEIN"/>
    <property type="match status" value="1"/>
</dbReference>
<evidence type="ECO:0000313" key="4">
    <source>
        <dbReference type="Proteomes" id="UP000242881"/>
    </source>
</evidence>
<accession>A0A2J6WHJ2</accession>
<name>A0A2J6WHJ2_9BACT</name>
<dbReference type="InterPro" id="IPR013429">
    <property type="entry name" value="Regulatory_FmdB_Zinc_ribbon"/>
</dbReference>
<sequence length="89" mass="9951">MPIYEYKCTKCNHIFELLEPTFNDVKEKKCVKCGSSAERIISLTSFQLKGIGWYKTDYANKSCSSAESNQSCSSCPANTSNESGYRGGW</sequence>
<dbReference type="EMBL" id="PNIN01000062">
    <property type="protein sequence ID" value="PMP69832.1"/>
    <property type="molecule type" value="Genomic_DNA"/>
</dbReference>
<organism evidence="3 4">
    <name type="scientific">Calditerrivibrio nitroreducens</name>
    <dbReference type="NCBI Taxonomy" id="477976"/>
    <lineage>
        <taxon>Bacteria</taxon>
        <taxon>Pseudomonadati</taxon>
        <taxon>Deferribacterota</taxon>
        <taxon>Deferribacteres</taxon>
        <taxon>Deferribacterales</taxon>
        <taxon>Calditerrivibrionaceae</taxon>
    </lineage>
</organism>
<dbReference type="PANTHER" id="PTHR34404">
    <property type="entry name" value="REGULATORY PROTEIN, FMDB FAMILY"/>
    <property type="match status" value="1"/>
</dbReference>
<feature type="compositionally biased region" description="Low complexity" evidence="1">
    <location>
        <begin position="66"/>
        <end position="75"/>
    </location>
</feature>
<feature type="region of interest" description="Disordered" evidence="1">
    <location>
        <begin position="66"/>
        <end position="89"/>
    </location>
</feature>
<dbReference type="AlphaFoldDB" id="A0A2J6WHJ2"/>
<gene>
    <name evidence="3" type="ORF">C0187_06245</name>
</gene>
<feature type="domain" description="Putative regulatory protein FmdB zinc ribbon" evidence="2">
    <location>
        <begin position="1"/>
        <end position="42"/>
    </location>
</feature>
<evidence type="ECO:0000256" key="1">
    <source>
        <dbReference type="SAM" id="MobiDB-lite"/>
    </source>
</evidence>
<evidence type="ECO:0000313" key="3">
    <source>
        <dbReference type="EMBL" id="PMP69832.1"/>
    </source>
</evidence>
<dbReference type="SMART" id="SM00834">
    <property type="entry name" value="CxxC_CXXC_SSSS"/>
    <property type="match status" value="1"/>
</dbReference>
<dbReference type="Proteomes" id="UP000242881">
    <property type="component" value="Unassembled WGS sequence"/>
</dbReference>
<reference evidence="3 4" key="1">
    <citation type="submission" date="2018-01" db="EMBL/GenBank/DDBJ databases">
        <title>Metagenomic assembled genomes from two thermal pools in the Uzon Caldera, Kamchatka, Russia.</title>
        <authorList>
            <person name="Wilkins L."/>
            <person name="Ettinger C."/>
        </authorList>
    </citation>
    <scope>NUCLEOTIDE SEQUENCE [LARGE SCALE GENOMIC DNA]</scope>
    <source>
        <strain evidence="3">ZAV-05</strain>
    </source>
</reference>
<dbReference type="NCBIfam" id="TIGR02605">
    <property type="entry name" value="CxxC_CxxC_SSSS"/>
    <property type="match status" value="1"/>
</dbReference>
<dbReference type="Pfam" id="PF09723">
    <property type="entry name" value="Zn_ribbon_8"/>
    <property type="match status" value="1"/>
</dbReference>
<protein>
    <submittedName>
        <fullName evidence="3">Transcriptional regulator</fullName>
    </submittedName>
</protein>